<sequence>MDFRGTCMERAKGKKEKRAALEKDIAVWYFSLLSWPCADSSPKRCPRPSGLSGRDTERRREGLTEGDCEVMEGEGITGIFDYWMKRTAETVTSHVFYMRMWCCNGRTGPFACGSPMLPTAWVRNFHLYTAFPFYFTSD</sequence>
<dbReference type="AlphaFoldDB" id="A0A4C1T761"/>
<protein>
    <submittedName>
        <fullName evidence="2">Uncharacterized protein</fullName>
    </submittedName>
</protein>
<accession>A0A4C1T761</accession>
<feature type="compositionally biased region" description="Basic and acidic residues" evidence="1">
    <location>
        <begin position="54"/>
        <end position="63"/>
    </location>
</feature>
<gene>
    <name evidence="2" type="ORF">EVAR_5648_1</name>
</gene>
<dbReference type="Proteomes" id="UP000299102">
    <property type="component" value="Unassembled WGS sequence"/>
</dbReference>
<keyword evidence="3" id="KW-1185">Reference proteome</keyword>
<evidence type="ECO:0000256" key="1">
    <source>
        <dbReference type="SAM" id="MobiDB-lite"/>
    </source>
</evidence>
<proteinExistence type="predicted"/>
<comment type="caution">
    <text evidence="2">The sequence shown here is derived from an EMBL/GenBank/DDBJ whole genome shotgun (WGS) entry which is preliminary data.</text>
</comment>
<organism evidence="2 3">
    <name type="scientific">Eumeta variegata</name>
    <name type="common">Bagworm moth</name>
    <name type="synonym">Eumeta japonica</name>
    <dbReference type="NCBI Taxonomy" id="151549"/>
    <lineage>
        <taxon>Eukaryota</taxon>
        <taxon>Metazoa</taxon>
        <taxon>Ecdysozoa</taxon>
        <taxon>Arthropoda</taxon>
        <taxon>Hexapoda</taxon>
        <taxon>Insecta</taxon>
        <taxon>Pterygota</taxon>
        <taxon>Neoptera</taxon>
        <taxon>Endopterygota</taxon>
        <taxon>Lepidoptera</taxon>
        <taxon>Glossata</taxon>
        <taxon>Ditrysia</taxon>
        <taxon>Tineoidea</taxon>
        <taxon>Psychidae</taxon>
        <taxon>Oiketicinae</taxon>
        <taxon>Eumeta</taxon>
    </lineage>
</organism>
<feature type="region of interest" description="Disordered" evidence="1">
    <location>
        <begin position="36"/>
        <end position="63"/>
    </location>
</feature>
<evidence type="ECO:0000313" key="2">
    <source>
        <dbReference type="EMBL" id="GBP10333.1"/>
    </source>
</evidence>
<evidence type="ECO:0000313" key="3">
    <source>
        <dbReference type="Proteomes" id="UP000299102"/>
    </source>
</evidence>
<name>A0A4C1T761_EUMVA</name>
<dbReference type="EMBL" id="BGZK01000040">
    <property type="protein sequence ID" value="GBP10333.1"/>
    <property type="molecule type" value="Genomic_DNA"/>
</dbReference>
<reference evidence="2 3" key="1">
    <citation type="journal article" date="2019" name="Commun. Biol.">
        <title>The bagworm genome reveals a unique fibroin gene that provides high tensile strength.</title>
        <authorList>
            <person name="Kono N."/>
            <person name="Nakamura H."/>
            <person name="Ohtoshi R."/>
            <person name="Tomita M."/>
            <person name="Numata K."/>
            <person name="Arakawa K."/>
        </authorList>
    </citation>
    <scope>NUCLEOTIDE SEQUENCE [LARGE SCALE GENOMIC DNA]</scope>
</reference>